<feature type="transmembrane region" description="Helical" evidence="1">
    <location>
        <begin position="30"/>
        <end position="51"/>
    </location>
</feature>
<evidence type="ECO:0000256" key="1">
    <source>
        <dbReference type="SAM" id="Phobius"/>
    </source>
</evidence>
<keyword evidence="1" id="KW-0812">Transmembrane</keyword>
<organism evidence="2">
    <name type="scientific">marine sediment metagenome</name>
    <dbReference type="NCBI Taxonomy" id="412755"/>
    <lineage>
        <taxon>unclassified sequences</taxon>
        <taxon>metagenomes</taxon>
        <taxon>ecological metagenomes</taxon>
    </lineage>
</organism>
<dbReference type="AlphaFoldDB" id="A0A0F9KBG3"/>
<protein>
    <submittedName>
        <fullName evidence="2">Uncharacterized protein</fullName>
    </submittedName>
</protein>
<sequence>MQPPSDNWKRIRLATLERAQRTAIDPLSPLYNIYSGVCALYLAGFLYFKFFDYGTDFSWFTACLIICVAIAGALVPLLTGSVVTLHFASKRLERLIAE</sequence>
<keyword evidence="1" id="KW-1133">Transmembrane helix</keyword>
<gene>
    <name evidence="2" type="ORF">LCGC14_1655250</name>
</gene>
<feature type="transmembrane region" description="Helical" evidence="1">
    <location>
        <begin position="57"/>
        <end position="85"/>
    </location>
</feature>
<keyword evidence="1" id="KW-0472">Membrane</keyword>
<reference evidence="2" key="1">
    <citation type="journal article" date="2015" name="Nature">
        <title>Complex archaea that bridge the gap between prokaryotes and eukaryotes.</title>
        <authorList>
            <person name="Spang A."/>
            <person name="Saw J.H."/>
            <person name="Jorgensen S.L."/>
            <person name="Zaremba-Niedzwiedzka K."/>
            <person name="Martijn J."/>
            <person name="Lind A.E."/>
            <person name="van Eijk R."/>
            <person name="Schleper C."/>
            <person name="Guy L."/>
            <person name="Ettema T.J."/>
        </authorList>
    </citation>
    <scope>NUCLEOTIDE SEQUENCE</scope>
</reference>
<comment type="caution">
    <text evidence="2">The sequence shown here is derived from an EMBL/GenBank/DDBJ whole genome shotgun (WGS) entry which is preliminary data.</text>
</comment>
<accession>A0A0F9KBG3</accession>
<name>A0A0F9KBG3_9ZZZZ</name>
<proteinExistence type="predicted"/>
<dbReference type="EMBL" id="LAZR01013977">
    <property type="protein sequence ID" value="KKM19478.1"/>
    <property type="molecule type" value="Genomic_DNA"/>
</dbReference>
<evidence type="ECO:0000313" key="2">
    <source>
        <dbReference type="EMBL" id="KKM19478.1"/>
    </source>
</evidence>